<dbReference type="PROSITE" id="PS51382">
    <property type="entry name" value="SPX"/>
    <property type="match status" value="1"/>
</dbReference>
<sequence length="1096" mass="122770">MKFSHSLLFSTVPEWQSYYVSYDSLKATIYKIEKKQAVTHHSSFRQANQASLHPSALAPTQSDSSNNELQDNDNNESTVLLQDHDERPIHESTSSAEPPSKTHAALSDSDQVFLELLSQELSKVEQFYESKQHELIDELTRLTKEIETIEKQGMQLVQDSFNPSALAVDDEDEDDDEEEEEEEQQEGSSNPSLSKRQQLLKSASIFGILPILGFSSKATRPRRSTSLNRPRASSRTITSRRVSKTSRLIDLNSSTSGEITSPTSPTSPSTSQNNPRGSLSLDVSRRVTQRDPSQQRSAISKWLPHSPKTSRSLSLGSQGHRYRRPQQSVPIPNISEFWMSNVEFIHDSRVFFKRRITQLFVNLNSLKTYIDLNFTAFRKILKKYDKVFESSLSSHFLEEILLKQSRTFNPATSLQLQAHLDSIFPIYARLITQGDEEMAKRQLNAHLREQVVWERNTIWRDMIGLERKGWANSKTTIDKPFARTDTGSLDHTQPLTATPPKPMSFQQALKNLTRWKFWIKTMSNPSIFWCLVATLGFILSMKYSHFQSEPERNCLAMLVFVVVLWTSEALPLFVTGMFVPLLVIVLRVLRDKTNNNERMDSSHAAVVVFGQMFNPTIVLLLGAFTLAAVLSKHNIDKVMAAKLLSLAGTKPRAVLFAYMAVTCFASMWISNVAAPVLSYSLAQPILRTIPTRSPYTRSLILGIALAADIGGQASPIASPQNLIALSYMDPPPSWIVWFSIGIPISALTIVSTWAILTWSYEREFSYSKGAFDLEEEDPELLHLAPRSKNNEPIVYIKPIPTPKDSFSFSQWFILIVSFLTILLWCFENLFHGYFGDMGVIALLPMIIFFGSGLLRKSDFDNFPWSIVFLAMSGIALGKSVLSSGLLDDMDVLIERVLKGLTLWPITIIFGFLVLLISTFISHTVASVLLIPIAFEIGNSMSPNHARLLIFLTTFICSTGMGLPVSSFPNQTAVNLEDEFGTRYLSSKDFLKYGLLSSLFGFLIILVLGFLILLLFGCFPTSCQISEIMNIFIPTAAVTLAALVMVASSVYIKSDSEALSAAEETHGSRLEAMHVGGNNDDDDDHDVAPAVLSPWPR</sequence>
<dbReference type="Pfam" id="PF03600">
    <property type="entry name" value="CitMHS"/>
    <property type="match status" value="1"/>
</dbReference>
<gene>
    <name evidence="9" type="ORF">PCANC_16490</name>
    <name evidence="10" type="ORF">PCASD_00068</name>
</gene>
<accession>A0A2N5VR36</accession>
<reference evidence="11 12" key="1">
    <citation type="submission" date="2017-11" db="EMBL/GenBank/DDBJ databases">
        <title>De novo assembly and phasing of dikaryotic genomes from two isolates of Puccinia coronata f. sp. avenae, the causal agent of oat crown rust.</title>
        <authorList>
            <person name="Miller M.E."/>
            <person name="Zhang Y."/>
            <person name="Omidvar V."/>
            <person name="Sperschneider J."/>
            <person name="Schwessinger B."/>
            <person name="Raley C."/>
            <person name="Palmer J.M."/>
            <person name="Garnica D."/>
            <person name="Upadhyaya N."/>
            <person name="Rathjen J."/>
            <person name="Taylor J.M."/>
            <person name="Park R.F."/>
            <person name="Dodds P.N."/>
            <person name="Hirsch C.D."/>
            <person name="Kianian S.F."/>
            <person name="Figueroa M."/>
        </authorList>
    </citation>
    <scope>NUCLEOTIDE SEQUENCE [LARGE SCALE GENOMIC DNA]</scope>
    <source>
        <strain evidence="9">12NC29</strain>
        <strain evidence="10">12SD80</strain>
    </source>
</reference>
<evidence type="ECO:0000256" key="2">
    <source>
        <dbReference type="ARBA" id="ARBA00022448"/>
    </source>
</evidence>
<protein>
    <recommendedName>
        <fullName evidence="8">SPX domain-containing protein</fullName>
    </recommendedName>
</protein>
<evidence type="ECO:0000256" key="5">
    <source>
        <dbReference type="ARBA" id="ARBA00023136"/>
    </source>
</evidence>
<evidence type="ECO:0000313" key="12">
    <source>
        <dbReference type="Proteomes" id="UP000235392"/>
    </source>
</evidence>
<feature type="compositionally biased region" description="Polar residues" evidence="6">
    <location>
        <begin position="41"/>
        <end position="69"/>
    </location>
</feature>
<dbReference type="OrthoDB" id="10260443at2759"/>
<keyword evidence="3 7" id="KW-0812">Transmembrane</keyword>
<feature type="transmembrane region" description="Helical" evidence="7">
    <location>
        <begin position="901"/>
        <end position="934"/>
    </location>
</feature>
<feature type="compositionally biased region" description="Acidic residues" evidence="6">
    <location>
        <begin position="168"/>
        <end position="185"/>
    </location>
</feature>
<proteinExistence type="predicted"/>
<organism evidence="10 12">
    <name type="scientific">Puccinia coronata f. sp. avenae</name>
    <dbReference type="NCBI Taxonomy" id="200324"/>
    <lineage>
        <taxon>Eukaryota</taxon>
        <taxon>Fungi</taxon>
        <taxon>Dikarya</taxon>
        <taxon>Basidiomycota</taxon>
        <taxon>Pucciniomycotina</taxon>
        <taxon>Pucciniomycetes</taxon>
        <taxon>Pucciniales</taxon>
        <taxon>Pucciniaceae</taxon>
        <taxon>Puccinia</taxon>
    </lineage>
</organism>
<evidence type="ECO:0000259" key="8">
    <source>
        <dbReference type="PROSITE" id="PS51382"/>
    </source>
</evidence>
<keyword evidence="5 7" id="KW-0472">Membrane</keyword>
<feature type="domain" description="SPX" evidence="8">
    <location>
        <begin position="1"/>
        <end position="398"/>
    </location>
</feature>
<feature type="transmembrane region" description="Helical" evidence="7">
    <location>
        <begin position="992"/>
        <end position="1018"/>
    </location>
</feature>
<feature type="compositionally biased region" description="Low complexity" evidence="6">
    <location>
        <begin position="253"/>
        <end position="271"/>
    </location>
</feature>
<dbReference type="PANTHER" id="PTHR10283">
    <property type="entry name" value="SOLUTE CARRIER FAMILY 13 MEMBER"/>
    <property type="match status" value="1"/>
</dbReference>
<evidence type="ECO:0000256" key="4">
    <source>
        <dbReference type="ARBA" id="ARBA00022989"/>
    </source>
</evidence>
<dbReference type="EMBL" id="PGCI01000001">
    <property type="protein sequence ID" value="PLW52420.1"/>
    <property type="molecule type" value="Genomic_DNA"/>
</dbReference>
<name>A0A2N5VR36_9BASI</name>
<evidence type="ECO:0000313" key="11">
    <source>
        <dbReference type="Proteomes" id="UP000235388"/>
    </source>
</evidence>
<dbReference type="CDD" id="cd01115">
    <property type="entry name" value="SLC13_permease"/>
    <property type="match status" value="1"/>
</dbReference>
<dbReference type="InterPro" id="IPR004680">
    <property type="entry name" value="Cit_transptr-like_dom"/>
</dbReference>
<keyword evidence="11" id="KW-1185">Reference proteome</keyword>
<feature type="transmembrane region" description="Helical" evidence="7">
    <location>
        <begin position="1030"/>
        <end position="1051"/>
    </location>
</feature>
<dbReference type="Proteomes" id="UP000235392">
    <property type="component" value="Unassembled WGS sequence"/>
</dbReference>
<dbReference type="PANTHER" id="PTHR10283:SF92">
    <property type="entry name" value="LOW-AFFINITY PHOSPHATE TRANSPORTER PHO91"/>
    <property type="match status" value="1"/>
</dbReference>
<evidence type="ECO:0000313" key="9">
    <source>
        <dbReference type="EMBL" id="PLW15926.1"/>
    </source>
</evidence>
<feature type="transmembrane region" description="Helical" evidence="7">
    <location>
        <begin position="830"/>
        <end position="850"/>
    </location>
</feature>
<dbReference type="GO" id="GO:0006797">
    <property type="term" value="P:polyphosphate metabolic process"/>
    <property type="evidence" value="ECO:0007669"/>
    <property type="project" value="TreeGrafter"/>
</dbReference>
<dbReference type="Pfam" id="PF03105">
    <property type="entry name" value="SPX"/>
    <property type="match status" value="1"/>
</dbReference>
<keyword evidence="2" id="KW-0813">Transport</keyword>
<feature type="transmembrane region" description="Helical" evidence="7">
    <location>
        <begin position="651"/>
        <end position="669"/>
    </location>
</feature>
<evidence type="ECO:0000256" key="6">
    <source>
        <dbReference type="SAM" id="MobiDB-lite"/>
    </source>
</evidence>
<dbReference type="InterPro" id="IPR004331">
    <property type="entry name" value="SPX_dom"/>
</dbReference>
<evidence type="ECO:0000256" key="1">
    <source>
        <dbReference type="ARBA" id="ARBA00004141"/>
    </source>
</evidence>
<dbReference type="GO" id="GO:0006817">
    <property type="term" value="P:phosphate ion transport"/>
    <property type="evidence" value="ECO:0007669"/>
    <property type="project" value="TreeGrafter"/>
</dbReference>
<evidence type="ECO:0000256" key="3">
    <source>
        <dbReference type="ARBA" id="ARBA00022692"/>
    </source>
</evidence>
<dbReference type="STRING" id="200324.A0A2N5VR36"/>
<dbReference type="EMBL" id="PGCJ01000883">
    <property type="protein sequence ID" value="PLW15926.1"/>
    <property type="molecule type" value="Genomic_DNA"/>
</dbReference>
<feature type="transmembrane region" description="Helical" evidence="7">
    <location>
        <begin position="946"/>
        <end position="965"/>
    </location>
</feature>
<feature type="compositionally biased region" description="Polar residues" evidence="6">
    <location>
        <begin position="224"/>
        <end position="240"/>
    </location>
</feature>
<comment type="subcellular location">
    <subcellularLocation>
        <location evidence="1">Membrane</location>
        <topology evidence="1">Multi-pass membrane protein</topology>
    </subcellularLocation>
</comment>
<feature type="transmembrane region" description="Helical" evidence="7">
    <location>
        <begin position="734"/>
        <end position="758"/>
    </location>
</feature>
<feature type="region of interest" description="Disordered" evidence="6">
    <location>
        <begin position="218"/>
        <end position="325"/>
    </location>
</feature>
<dbReference type="GO" id="GO:0005886">
    <property type="term" value="C:plasma membrane"/>
    <property type="evidence" value="ECO:0007669"/>
    <property type="project" value="TreeGrafter"/>
</dbReference>
<dbReference type="AlphaFoldDB" id="A0A2N5VR36"/>
<feature type="region of interest" description="Disordered" evidence="6">
    <location>
        <begin position="166"/>
        <end position="195"/>
    </location>
</feature>
<comment type="caution">
    <text evidence="10">The sequence shown here is derived from an EMBL/GenBank/DDBJ whole genome shotgun (WGS) entry which is preliminary data.</text>
</comment>
<feature type="transmembrane region" description="Helical" evidence="7">
    <location>
        <begin position="862"/>
        <end position="881"/>
    </location>
</feature>
<feature type="compositionally biased region" description="Polar residues" evidence="6">
    <location>
        <begin position="307"/>
        <end position="317"/>
    </location>
</feature>
<feature type="transmembrane region" description="Helical" evidence="7">
    <location>
        <begin position="555"/>
        <end position="586"/>
    </location>
</feature>
<evidence type="ECO:0000256" key="7">
    <source>
        <dbReference type="SAM" id="Phobius"/>
    </source>
</evidence>
<dbReference type="GO" id="GO:0005315">
    <property type="term" value="F:phosphate transmembrane transporter activity"/>
    <property type="evidence" value="ECO:0007669"/>
    <property type="project" value="TreeGrafter"/>
</dbReference>
<feature type="transmembrane region" description="Helical" evidence="7">
    <location>
        <begin position="606"/>
        <end position="630"/>
    </location>
</feature>
<dbReference type="Proteomes" id="UP000235388">
    <property type="component" value="Unassembled WGS sequence"/>
</dbReference>
<feature type="transmembrane region" description="Helical" evidence="7">
    <location>
        <begin position="806"/>
        <end position="824"/>
    </location>
</feature>
<keyword evidence="4 7" id="KW-1133">Transmembrane helix</keyword>
<evidence type="ECO:0000313" key="10">
    <source>
        <dbReference type="EMBL" id="PLW52420.1"/>
    </source>
</evidence>
<feature type="region of interest" description="Disordered" evidence="6">
    <location>
        <begin position="41"/>
        <end position="73"/>
    </location>
</feature>